<dbReference type="Proteomes" id="UP000887013">
    <property type="component" value="Unassembled WGS sequence"/>
</dbReference>
<accession>A0A8X6R194</accession>
<dbReference type="EMBL" id="BMAW01038402">
    <property type="protein sequence ID" value="GFU52042.1"/>
    <property type="molecule type" value="Genomic_DNA"/>
</dbReference>
<comment type="caution">
    <text evidence="1">The sequence shown here is derived from an EMBL/GenBank/DDBJ whole genome shotgun (WGS) entry which is preliminary data.</text>
</comment>
<protein>
    <submittedName>
        <fullName evidence="1">Uncharacterized protein F54H12.2</fullName>
    </submittedName>
</protein>
<reference evidence="1" key="1">
    <citation type="submission" date="2020-08" db="EMBL/GenBank/DDBJ databases">
        <title>Multicomponent nature underlies the extraordinary mechanical properties of spider dragline silk.</title>
        <authorList>
            <person name="Kono N."/>
            <person name="Nakamura H."/>
            <person name="Mori M."/>
            <person name="Yoshida Y."/>
            <person name="Ohtoshi R."/>
            <person name="Malay A.D."/>
            <person name="Moran D.A.P."/>
            <person name="Tomita M."/>
            <person name="Numata K."/>
            <person name="Arakawa K."/>
        </authorList>
    </citation>
    <scope>NUCLEOTIDE SEQUENCE</scope>
</reference>
<proteinExistence type="predicted"/>
<dbReference type="AlphaFoldDB" id="A0A8X6R194"/>
<gene>
    <name evidence="1" type="primary">F54H12.2_105</name>
    <name evidence="1" type="ORF">NPIL_191951</name>
</gene>
<name>A0A8X6R194_NEPPI</name>
<evidence type="ECO:0000313" key="1">
    <source>
        <dbReference type="EMBL" id="GFU52042.1"/>
    </source>
</evidence>
<keyword evidence="2" id="KW-1185">Reference proteome</keyword>
<feature type="non-terminal residue" evidence="1">
    <location>
        <position position="1"/>
    </location>
</feature>
<evidence type="ECO:0000313" key="2">
    <source>
        <dbReference type="Proteomes" id="UP000887013"/>
    </source>
</evidence>
<sequence length="249" mass="27238">GGGGAYFQGASHQRGYGMFSNLIRYITPIAMKAGKYLGKHLLNTGSKVMSDVATERFGYKKKEILQEKSFSTYQAKSKEIERNRYFLIMNSRACACVKSELDLFSASSVQLAIDESSFAEIHHVATLSDKTPIEFYVSSQANYAYRSIFDALLSPKAVQESILTAGLFYKDTASKHDSIDPTLVGDNANDGLKIRKVKVAASIAIAHEVALSKGVIKMPIRRTEVKSFALSSGIQSITISNAFIGQLPT</sequence>
<dbReference type="OrthoDB" id="6537768at2759"/>
<organism evidence="1 2">
    <name type="scientific">Nephila pilipes</name>
    <name type="common">Giant wood spider</name>
    <name type="synonym">Nephila maculata</name>
    <dbReference type="NCBI Taxonomy" id="299642"/>
    <lineage>
        <taxon>Eukaryota</taxon>
        <taxon>Metazoa</taxon>
        <taxon>Ecdysozoa</taxon>
        <taxon>Arthropoda</taxon>
        <taxon>Chelicerata</taxon>
        <taxon>Arachnida</taxon>
        <taxon>Araneae</taxon>
        <taxon>Araneomorphae</taxon>
        <taxon>Entelegynae</taxon>
        <taxon>Araneoidea</taxon>
        <taxon>Nephilidae</taxon>
        <taxon>Nephila</taxon>
    </lineage>
</organism>